<dbReference type="InterPro" id="IPR027275">
    <property type="entry name" value="PRC-brl_dom"/>
</dbReference>
<dbReference type="PANTHER" id="PTHR36505:SF1">
    <property type="entry name" value="BLR1072 PROTEIN"/>
    <property type="match status" value="1"/>
</dbReference>
<organism evidence="2 3">
    <name type="scientific">Membranihabitans marinus</name>
    <dbReference type="NCBI Taxonomy" id="1227546"/>
    <lineage>
        <taxon>Bacteria</taxon>
        <taxon>Pseudomonadati</taxon>
        <taxon>Bacteroidota</taxon>
        <taxon>Saprospiria</taxon>
        <taxon>Saprospirales</taxon>
        <taxon>Saprospiraceae</taxon>
        <taxon>Membranihabitans</taxon>
    </lineage>
</organism>
<evidence type="ECO:0000313" key="2">
    <source>
        <dbReference type="EMBL" id="MBY5959089.1"/>
    </source>
</evidence>
<dbReference type="PANTHER" id="PTHR36505">
    <property type="entry name" value="BLR1072 PROTEIN"/>
    <property type="match status" value="1"/>
</dbReference>
<evidence type="ECO:0000313" key="3">
    <source>
        <dbReference type="Proteomes" id="UP000753961"/>
    </source>
</evidence>
<dbReference type="Proteomes" id="UP000753961">
    <property type="component" value="Unassembled WGS sequence"/>
</dbReference>
<name>A0A953HPY7_9BACT</name>
<gene>
    <name evidence="2" type="ORF">KUV50_13135</name>
</gene>
<reference evidence="2" key="1">
    <citation type="submission" date="2021-06" db="EMBL/GenBank/DDBJ databases">
        <title>44 bacteria genomes isolated from Dapeng, Shenzhen.</title>
        <authorList>
            <person name="Zheng W."/>
            <person name="Yu S."/>
            <person name="Huang Y."/>
        </authorList>
    </citation>
    <scope>NUCLEOTIDE SEQUENCE</scope>
    <source>
        <strain evidence="2">DP5N28-2</strain>
    </source>
</reference>
<dbReference type="AlphaFoldDB" id="A0A953HPY7"/>
<keyword evidence="3" id="KW-1185">Reference proteome</keyword>
<protein>
    <submittedName>
        <fullName evidence="2">PRC-barrel domain-containing protein</fullName>
    </submittedName>
</protein>
<feature type="domain" description="PRC-barrel" evidence="1">
    <location>
        <begin position="2"/>
        <end position="76"/>
    </location>
</feature>
<proteinExistence type="predicted"/>
<accession>A0A953HPY7</accession>
<evidence type="ECO:0000259" key="1">
    <source>
        <dbReference type="Pfam" id="PF05239"/>
    </source>
</evidence>
<comment type="caution">
    <text evidence="2">The sequence shown here is derived from an EMBL/GenBank/DDBJ whole genome shotgun (WGS) entry which is preliminary data.</text>
</comment>
<dbReference type="Pfam" id="PF05239">
    <property type="entry name" value="PRC"/>
    <property type="match status" value="1"/>
</dbReference>
<sequence length="114" mass="12930">MLSATSINGTDVKNHQNESLGDVKDLMINTSTGEVEYAVLSFGGFLGIGDKYFAVPFKSFQIDRANKQFMLDVDREFLENSPGFDKDNWPGTADNYFSEVTSYYDANYEGEYRY</sequence>
<dbReference type="Gene3D" id="2.30.30.240">
    <property type="entry name" value="PRC-barrel domain"/>
    <property type="match status" value="1"/>
</dbReference>
<dbReference type="SUPFAM" id="SSF50346">
    <property type="entry name" value="PRC-barrel domain"/>
    <property type="match status" value="1"/>
</dbReference>
<dbReference type="InterPro" id="IPR011033">
    <property type="entry name" value="PRC_barrel-like_sf"/>
</dbReference>
<dbReference type="EMBL" id="JAHVHU010000011">
    <property type="protein sequence ID" value="MBY5959089.1"/>
    <property type="molecule type" value="Genomic_DNA"/>
</dbReference>